<keyword evidence="1" id="KW-0802">TPR repeat</keyword>
<dbReference type="Proteomes" id="UP000604825">
    <property type="component" value="Unassembled WGS sequence"/>
</dbReference>
<keyword evidence="4" id="KW-1185">Reference proteome</keyword>
<evidence type="ECO:0000256" key="1">
    <source>
        <dbReference type="PROSITE-ProRule" id="PRU00339"/>
    </source>
</evidence>
<gene>
    <name evidence="3" type="ORF">NCGR_LOCUS33028</name>
</gene>
<accession>A0A811PNB1</accession>
<protein>
    <submittedName>
        <fullName evidence="3">Uncharacterized protein</fullName>
    </submittedName>
</protein>
<dbReference type="InterPro" id="IPR011990">
    <property type="entry name" value="TPR-like_helical_dom_sf"/>
</dbReference>
<dbReference type="AlphaFoldDB" id="A0A811PNB1"/>
<feature type="repeat" description="TPR" evidence="1">
    <location>
        <begin position="148"/>
        <end position="181"/>
    </location>
</feature>
<sequence>MEGDEQAEAARRAKEAGNDAYLKSSLEAAAEHYTLGTRDITFLTNRAAAYFRVGKVSPYEECVRDCDEAVNRGRELSSGSELIAKALFQKASALLELACCAADYTPAIRALKLSLAENYSEETLEKLNEAESVRKEVEEQERLDQEAANQYREKGNEFFRQKKYHEAAIHYTRATKMNPKDPRAFSNRAQCHIHLGAFPQGLEDAEKCIELDPNFLKGYMRKAKVQFLMESYENALATYLEGLKCDPNNLEVLDGLRRCTACIKGSNAGDVELEDLKYVDIEELKYFSGDGPNTGHQQRSNGVSASRVVTSRCQCNTKDIDESSAERLYDAMSYAMANMMLIQVPVLGTTKEFYRLSDKATRISRKLALILRSHHSVGKYLAAPLQVSNIWIGSNGSVKLRGVSFTGKGFSIEHVRDDYKRLSGILTALITISDGDSTKLPPDYAEFLLLLESDTLTMKDEFLIVNNAALLPIKNRTEVFLMLHDRIVDYLGCTDKKKKRRILSSLPYKEDWLDTAKANTKINQWVVNVQNEYRMTPHDLLRLNRNVRSHLHRYNDGDDIEEVLYCEWPELLMVMQKMLHLEGELEGTDIQNKFG</sequence>
<keyword evidence="2" id="KW-0175">Coiled coil</keyword>
<evidence type="ECO:0000313" key="3">
    <source>
        <dbReference type="EMBL" id="CAD6249185.1"/>
    </source>
</evidence>
<feature type="coiled-coil region" evidence="2">
    <location>
        <begin position="120"/>
        <end position="150"/>
    </location>
</feature>
<reference evidence="3" key="1">
    <citation type="submission" date="2020-10" db="EMBL/GenBank/DDBJ databases">
        <authorList>
            <person name="Han B."/>
            <person name="Lu T."/>
            <person name="Zhao Q."/>
            <person name="Huang X."/>
            <person name="Zhao Y."/>
        </authorList>
    </citation>
    <scope>NUCLEOTIDE SEQUENCE</scope>
</reference>
<comment type="caution">
    <text evidence="3">The sequence shown here is derived from an EMBL/GenBank/DDBJ whole genome shotgun (WGS) entry which is preliminary data.</text>
</comment>
<dbReference type="PANTHER" id="PTHR35161">
    <property type="entry name" value="OS02G0303100 PROTEIN"/>
    <property type="match status" value="1"/>
</dbReference>
<organism evidence="3 4">
    <name type="scientific">Miscanthus lutarioriparius</name>
    <dbReference type="NCBI Taxonomy" id="422564"/>
    <lineage>
        <taxon>Eukaryota</taxon>
        <taxon>Viridiplantae</taxon>
        <taxon>Streptophyta</taxon>
        <taxon>Embryophyta</taxon>
        <taxon>Tracheophyta</taxon>
        <taxon>Spermatophyta</taxon>
        <taxon>Magnoliopsida</taxon>
        <taxon>Liliopsida</taxon>
        <taxon>Poales</taxon>
        <taxon>Poaceae</taxon>
        <taxon>PACMAD clade</taxon>
        <taxon>Panicoideae</taxon>
        <taxon>Andropogonodae</taxon>
        <taxon>Andropogoneae</taxon>
        <taxon>Saccharinae</taxon>
        <taxon>Miscanthus</taxon>
    </lineage>
</organism>
<evidence type="ECO:0000313" key="4">
    <source>
        <dbReference type="Proteomes" id="UP000604825"/>
    </source>
</evidence>
<proteinExistence type="predicted"/>
<dbReference type="SUPFAM" id="SSF48452">
    <property type="entry name" value="TPR-like"/>
    <property type="match status" value="2"/>
</dbReference>
<dbReference type="PROSITE" id="PS50005">
    <property type="entry name" value="TPR"/>
    <property type="match status" value="1"/>
</dbReference>
<dbReference type="EMBL" id="CAJGYO010000008">
    <property type="protein sequence ID" value="CAD6249185.1"/>
    <property type="molecule type" value="Genomic_DNA"/>
</dbReference>
<dbReference type="PANTHER" id="PTHR35161:SF9">
    <property type="match status" value="1"/>
</dbReference>
<evidence type="ECO:0000256" key="2">
    <source>
        <dbReference type="SAM" id="Coils"/>
    </source>
</evidence>
<dbReference type="SMART" id="SM00028">
    <property type="entry name" value="TPR"/>
    <property type="match status" value="4"/>
</dbReference>
<dbReference type="OrthoDB" id="515365at2759"/>
<name>A0A811PNB1_9POAL</name>
<dbReference type="Gene3D" id="1.25.40.10">
    <property type="entry name" value="Tetratricopeptide repeat domain"/>
    <property type="match status" value="2"/>
</dbReference>
<dbReference type="InterPro" id="IPR019734">
    <property type="entry name" value="TPR_rpt"/>
</dbReference>